<organism evidence="2 3">
    <name type="scientific">Sorghum bicolor</name>
    <name type="common">Sorghum</name>
    <name type="synonym">Sorghum vulgare</name>
    <dbReference type="NCBI Taxonomy" id="4558"/>
    <lineage>
        <taxon>Eukaryota</taxon>
        <taxon>Viridiplantae</taxon>
        <taxon>Streptophyta</taxon>
        <taxon>Embryophyta</taxon>
        <taxon>Tracheophyta</taxon>
        <taxon>Spermatophyta</taxon>
        <taxon>Magnoliopsida</taxon>
        <taxon>Liliopsida</taxon>
        <taxon>Poales</taxon>
        <taxon>Poaceae</taxon>
        <taxon>PACMAD clade</taxon>
        <taxon>Panicoideae</taxon>
        <taxon>Andropogonodae</taxon>
        <taxon>Andropogoneae</taxon>
        <taxon>Sorghinae</taxon>
        <taxon>Sorghum</taxon>
    </lineage>
</organism>
<comment type="caution">
    <text evidence="2">The sequence shown here is derived from an EMBL/GenBank/DDBJ whole genome shotgun (WGS) entry which is preliminary data.</text>
</comment>
<sequence length="86" mass="9074">MYTSPLNLPLVHLSATSSSFLLPLGVAVWWVAAAFTFTSQKLTATGEAIHVTPKSSIGPPQCCLTSSPSHWSTSASMPLSSKLVDK</sequence>
<gene>
    <name evidence="2" type="ORF">BDA96_01G377000</name>
</gene>
<evidence type="ECO:0000313" key="2">
    <source>
        <dbReference type="EMBL" id="KAG0550894.1"/>
    </source>
</evidence>
<evidence type="ECO:0000313" key="3">
    <source>
        <dbReference type="Proteomes" id="UP000807115"/>
    </source>
</evidence>
<keyword evidence="1" id="KW-0472">Membrane</keyword>
<dbReference type="AlphaFoldDB" id="A0A921S3S2"/>
<reference evidence="2" key="1">
    <citation type="journal article" date="2019" name="BMC Genomics">
        <title>A new reference genome for Sorghum bicolor reveals high levels of sequence similarity between sweet and grain genotypes: implications for the genetics of sugar metabolism.</title>
        <authorList>
            <person name="Cooper E.A."/>
            <person name="Brenton Z.W."/>
            <person name="Flinn B.S."/>
            <person name="Jenkins J."/>
            <person name="Shu S."/>
            <person name="Flowers D."/>
            <person name="Luo F."/>
            <person name="Wang Y."/>
            <person name="Xia P."/>
            <person name="Barry K."/>
            <person name="Daum C."/>
            <person name="Lipzen A."/>
            <person name="Yoshinaga Y."/>
            <person name="Schmutz J."/>
            <person name="Saski C."/>
            <person name="Vermerris W."/>
            <person name="Kresovich S."/>
        </authorList>
    </citation>
    <scope>NUCLEOTIDE SEQUENCE</scope>
</reference>
<feature type="transmembrane region" description="Helical" evidence="1">
    <location>
        <begin position="20"/>
        <end position="37"/>
    </location>
</feature>
<evidence type="ECO:0000256" key="1">
    <source>
        <dbReference type="SAM" id="Phobius"/>
    </source>
</evidence>
<dbReference type="Proteomes" id="UP000807115">
    <property type="component" value="Chromosome 1"/>
</dbReference>
<accession>A0A921S3S2</accession>
<keyword evidence="1" id="KW-1133">Transmembrane helix</keyword>
<dbReference type="EMBL" id="CM027680">
    <property type="protein sequence ID" value="KAG0550894.1"/>
    <property type="molecule type" value="Genomic_DNA"/>
</dbReference>
<keyword evidence="1" id="KW-0812">Transmembrane</keyword>
<reference evidence="2" key="2">
    <citation type="submission" date="2020-10" db="EMBL/GenBank/DDBJ databases">
        <authorList>
            <person name="Cooper E.A."/>
            <person name="Brenton Z.W."/>
            <person name="Flinn B.S."/>
            <person name="Jenkins J."/>
            <person name="Shu S."/>
            <person name="Flowers D."/>
            <person name="Luo F."/>
            <person name="Wang Y."/>
            <person name="Xia P."/>
            <person name="Barry K."/>
            <person name="Daum C."/>
            <person name="Lipzen A."/>
            <person name="Yoshinaga Y."/>
            <person name="Schmutz J."/>
            <person name="Saski C."/>
            <person name="Vermerris W."/>
            <person name="Kresovich S."/>
        </authorList>
    </citation>
    <scope>NUCLEOTIDE SEQUENCE</scope>
</reference>
<name>A0A921S3S2_SORBI</name>
<proteinExistence type="predicted"/>
<protein>
    <submittedName>
        <fullName evidence="2">Uncharacterized protein</fullName>
    </submittedName>
</protein>